<accession>A0A3P7KKU0</accession>
<organism evidence="1 2">
    <name type="scientific">Strongylus vulgaris</name>
    <name type="common">Blood worm</name>
    <dbReference type="NCBI Taxonomy" id="40348"/>
    <lineage>
        <taxon>Eukaryota</taxon>
        <taxon>Metazoa</taxon>
        <taxon>Ecdysozoa</taxon>
        <taxon>Nematoda</taxon>
        <taxon>Chromadorea</taxon>
        <taxon>Rhabditida</taxon>
        <taxon>Rhabditina</taxon>
        <taxon>Rhabditomorpha</taxon>
        <taxon>Strongyloidea</taxon>
        <taxon>Strongylidae</taxon>
        <taxon>Strongylus</taxon>
    </lineage>
</organism>
<proteinExistence type="predicted"/>
<protein>
    <submittedName>
        <fullName evidence="1">Uncharacterized protein</fullName>
    </submittedName>
</protein>
<gene>
    <name evidence="1" type="ORF">SVUK_LOCUS3546</name>
</gene>
<dbReference type="Proteomes" id="UP000270094">
    <property type="component" value="Unassembled WGS sequence"/>
</dbReference>
<evidence type="ECO:0000313" key="2">
    <source>
        <dbReference type="Proteomes" id="UP000270094"/>
    </source>
</evidence>
<reference evidence="1 2" key="1">
    <citation type="submission" date="2018-11" db="EMBL/GenBank/DDBJ databases">
        <authorList>
            <consortium name="Pathogen Informatics"/>
        </authorList>
    </citation>
    <scope>NUCLEOTIDE SEQUENCE [LARGE SCALE GENOMIC DNA]</scope>
</reference>
<sequence>MLSIPLYHGEADIKALVDAIFGRHPTTPPPSEPTTPEKPKKNCLFIGDLYNYRNDTESYRREAELLNNVGYDVFAETPSSHIALWAYGYTDFPQIVNASLKDMSENYEEFAALIAKLDYVNVSNAMSTKSAIQAINEMYDMEKRLDCLVFLTAQ</sequence>
<dbReference type="EMBL" id="UYYB01009181">
    <property type="protein sequence ID" value="VDM68548.1"/>
    <property type="molecule type" value="Genomic_DNA"/>
</dbReference>
<dbReference type="OrthoDB" id="5872984at2759"/>
<keyword evidence="2" id="KW-1185">Reference proteome</keyword>
<evidence type="ECO:0000313" key="1">
    <source>
        <dbReference type="EMBL" id="VDM68548.1"/>
    </source>
</evidence>
<dbReference type="AlphaFoldDB" id="A0A3P7KKU0"/>
<name>A0A3P7KKU0_STRVU</name>